<evidence type="ECO:0000313" key="5">
    <source>
        <dbReference type="Proteomes" id="UP000800082"/>
    </source>
</evidence>
<dbReference type="Proteomes" id="UP000800082">
    <property type="component" value="Unassembled WGS sequence"/>
</dbReference>
<feature type="compositionally biased region" description="Basic and acidic residues" evidence="1">
    <location>
        <begin position="1"/>
        <end position="21"/>
    </location>
</feature>
<sequence length="455" mass="51855">MDHESEHSTEGKTYDYGDAEKSGMVGHGSRRGIPPAEHRKDAEVQMEVTDAKGQKSWVRFKIRGEPQRNPGKFWQYQLNCKKDGAQYSGDKWFSKGKEVDPEQGVPRSPTDSTNSDNTLGFDSRRSTAVDSNVQCSEKIEPAPVNETENLEEYEDPAVVKYETSLTTSIPVHRYPIGYPRLAAFLSSESSFSIYRSYNYLHSRVILSLQNEINELEVELGRLDDADDNEEDADKLASGRRSGAERTALLDKIREKLVRYDEIMAKARDLNAFQRPSDRDYRSLRQWYYRKTPLVDRESTWIKLRDDLVTLRQGREWAGFDGWIESWIKRLPFGLERYFTTEALKEKSDDPLMRYYNPARVEKLVGVFITLIIFVLLIMPVVAMYKLTCIGNRKTTIDAVGLLVVFTLLFSAAMSLLTKAKRHELFAASAAYCAVLVVFISNFNNDSNPVAGSRGA</sequence>
<feature type="transmembrane region" description="Helical" evidence="2">
    <location>
        <begin position="424"/>
        <end position="442"/>
    </location>
</feature>
<dbReference type="OrthoDB" id="3533814at2759"/>
<dbReference type="RefSeq" id="XP_033446629.1">
    <property type="nucleotide sequence ID" value="XM_033590119.1"/>
</dbReference>
<evidence type="ECO:0000259" key="3">
    <source>
        <dbReference type="Pfam" id="PF20237"/>
    </source>
</evidence>
<proteinExistence type="predicted"/>
<protein>
    <recommendedName>
        <fullName evidence="3">DUF6594 domain-containing protein</fullName>
    </recommendedName>
</protein>
<keyword evidence="2" id="KW-0472">Membrane</keyword>
<feature type="region of interest" description="Disordered" evidence="1">
    <location>
        <begin position="1"/>
        <end position="55"/>
    </location>
</feature>
<feature type="domain" description="DUF6594" evidence="3">
    <location>
        <begin position="178"/>
        <end position="436"/>
    </location>
</feature>
<dbReference type="EMBL" id="ML978977">
    <property type="protein sequence ID" value="KAF1926377.1"/>
    <property type="molecule type" value="Genomic_DNA"/>
</dbReference>
<keyword evidence="2" id="KW-0812">Transmembrane</keyword>
<feature type="transmembrane region" description="Helical" evidence="2">
    <location>
        <begin position="398"/>
        <end position="417"/>
    </location>
</feature>
<feature type="compositionally biased region" description="Polar residues" evidence="1">
    <location>
        <begin position="109"/>
        <end position="121"/>
    </location>
</feature>
<feature type="region of interest" description="Disordered" evidence="1">
    <location>
        <begin position="91"/>
        <end position="132"/>
    </location>
</feature>
<name>A0A6A5RLG2_9PLEO</name>
<keyword evidence="5" id="KW-1185">Reference proteome</keyword>
<keyword evidence="2" id="KW-1133">Transmembrane helix</keyword>
<evidence type="ECO:0000313" key="4">
    <source>
        <dbReference type="EMBL" id="KAF1926377.1"/>
    </source>
</evidence>
<feature type="transmembrane region" description="Helical" evidence="2">
    <location>
        <begin position="363"/>
        <end position="386"/>
    </location>
</feature>
<evidence type="ECO:0000256" key="1">
    <source>
        <dbReference type="SAM" id="MobiDB-lite"/>
    </source>
</evidence>
<dbReference type="PANTHER" id="PTHR34502:SF3">
    <property type="entry name" value="DUF6594 DOMAIN-CONTAINING PROTEIN"/>
    <property type="match status" value="1"/>
</dbReference>
<gene>
    <name evidence="4" type="ORF">M421DRAFT_396719</name>
</gene>
<dbReference type="AlphaFoldDB" id="A0A6A5RLG2"/>
<feature type="compositionally biased region" description="Basic and acidic residues" evidence="1">
    <location>
        <begin position="36"/>
        <end position="53"/>
    </location>
</feature>
<reference evidence="4" key="1">
    <citation type="journal article" date="2020" name="Stud. Mycol.">
        <title>101 Dothideomycetes genomes: a test case for predicting lifestyles and emergence of pathogens.</title>
        <authorList>
            <person name="Haridas S."/>
            <person name="Albert R."/>
            <person name="Binder M."/>
            <person name="Bloem J."/>
            <person name="Labutti K."/>
            <person name="Salamov A."/>
            <person name="Andreopoulos B."/>
            <person name="Baker S."/>
            <person name="Barry K."/>
            <person name="Bills G."/>
            <person name="Bluhm B."/>
            <person name="Cannon C."/>
            <person name="Castanera R."/>
            <person name="Culley D."/>
            <person name="Daum C."/>
            <person name="Ezra D."/>
            <person name="Gonzalez J."/>
            <person name="Henrissat B."/>
            <person name="Kuo A."/>
            <person name="Liang C."/>
            <person name="Lipzen A."/>
            <person name="Lutzoni F."/>
            <person name="Magnuson J."/>
            <person name="Mondo S."/>
            <person name="Nolan M."/>
            <person name="Ohm R."/>
            <person name="Pangilinan J."/>
            <person name="Park H.-J."/>
            <person name="Ramirez L."/>
            <person name="Alfaro M."/>
            <person name="Sun H."/>
            <person name="Tritt A."/>
            <person name="Yoshinaga Y."/>
            <person name="Zwiers L.-H."/>
            <person name="Turgeon B."/>
            <person name="Goodwin S."/>
            <person name="Spatafora J."/>
            <person name="Crous P."/>
            <person name="Grigoriev I."/>
        </authorList>
    </citation>
    <scope>NUCLEOTIDE SEQUENCE</scope>
    <source>
        <strain evidence="4">CBS 183.55</strain>
    </source>
</reference>
<dbReference type="GeneID" id="54347775"/>
<dbReference type="Pfam" id="PF20237">
    <property type="entry name" value="DUF6594"/>
    <property type="match status" value="1"/>
</dbReference>
<dbReference type="InterPro" id="IPR046529">
    <property type="entry name" value="DUF6594"/>
</dbReference>
<dbReference type="PANTHER" id="PTHR34502">
    <property type="entry name" value="DUF6594 DOMAIN-CONTAINING PROTEIN-RELATED"/>
    <property type="match status" value="1"/>
</dbReference>
<organism evidence="4 5">
    <name type="scientific">Didymella exigua CBS 183.55</name>
    <dbReference type="NCBI Taxonomy" id="1150837"/>
    <lineage>
        <taxon>Eukaryota</taxon>
        <taxon>Fungi</taxon>
        <taxon>Dikarya</taxon>
        <taxon>Ascomycota</taxon>
        <taxon>Pezizomycotina</taxon>
        <taxon>Dothideomycetes</taxon>
        <taxon>Pleosporomycetidae</taxon>
        <taxon>Pleosporales</taxon>
        <taxon>Pleosporineae</taxon>
        <taxon>Didymellaceae</taxon>
        <taxon>Didymella</taxon>
    </lineage>
</organism>
<accession>A0A6A5RLG2</accession>
<evidence type="ECO:0000256" key="2">
    <source>
        <dbReference type="SAM" id="Phobius"/>
    </source>
</evidence>